<accession>A0A418SWY7</accession>
<dbReference type="AlphaFoldDB" id="A0A418SWY7"/>
<evidence type="ECO:0000313" key="1">
    <source>
        <dbReference type="EMBL" id="RJE85474.1"/>
    </source>
</evidence>
<keyword evidence="2" id="KW-1185">Reference proteome</keyword>
<reference evidence="2" key="1">
    <citation type="submission" date="2018-09" db="EMBL/GenBank/DDBJ databases">
        <title>Acidovorax cavernicola nov. sp. isolated from Gruta de las Maravillas (Aracena, Spain).</title>
        <authorList>
            <person name="Jurado V."/>
            <person name="Gutierrez-Patricio S."/>
            <person name="Gonzalez-Pimentel J.L."/>
            <person name="Miller A.Z."/>
            <person name="Laiz L."/>
            <person name="Saiz-Jimenez C."/>
        </authorList>
    </citation>
    <scope>NUCLEOTIDE SEQUENCE [LARGE SCALE GENOMIC DNA]</scope>
    <source>
        <strain evidence="2">1011MAR3C25</strain>
    </source>
</reference>
<sequence length="133" mass="14475">MNEPNLSAPSAGTCCPSCDTSATNRSDTALEIVCTLGAGDFKQRVADIRDLAARSLLRCERRGLTLHLTYERDALPKVKNIVAQEADCCRFLDFTITHEGSEVHLTITAPEAAAEAAEELFTHFAPELARQVL</sequence>
<evidence type="ECO:0000313" key="2">
    <source>
        <dbReference type="Proteomes" id="UP000284202"/>
    </source>
</evidence>
<organism evidence="1 2">
    <name type="scientific">Paracoccus onubensis</name>
    <dbReference type="NCBI Taxonomy" id="1675788"/>
    <lineage>
        <taxon>Bacteria</taxon>
        <taxon>Pseudomonadati</taxon>
        <taxon>Pseudomonadota</taxon>
        <taxon>Alphaproteobacteria</taxon>
        <taxon>Rhodobacterales</taxon>
        <taxon>Paracoccaceae</taxon>
        <taxon>Paracoccus</taxon>
    </lineage>
</organism>
<name>A0A418SWY7_9RHOB</name>
<dbReference type="Proteomes" id="UP000284202">
    <property type="component" value="Unassembled WGS sequence"/>
</dbReference>
<comment type="caution">
    <text evidence="1">The sequence shown here is derived from an EMBL/GenBank/DDBJ whole genome shotgun (WGS) entry which is preliminary data.</text>
</comment>
<protein>
    <submittedName>
        <fullName evidence="1">Uncharacterized protein</fullName>
    </submittedName>
</protein>
<gene>
    <name evidence="1" type="ORF">D3P04_10765</name>
</gene>
<dbReference type="EMBL" id="QZCG01000006">
    <property type="protein sequence ID" value="RJE85474.1"/>
    <property type="molecule type" value="Genomic_DNA"/>
</dbReference>
<dbReference type="OrthoDB" id="8421706at2"/>
<dbReference type="RefSeq" id="WP_119748683.1">
    <property type="nucleotide sequence ID" value="NZ_QZCG01000006.1"/>
</dbReference>
<proteinExistence type="predicted"/>